<reference evidence="2 3" key="1">
    <citation type="submission" date="2018-02" db="EMBL/GenBank/DDBJ databases">
        <title>Genome sequence of the basidiomycete white-rot fungus Phlebia centrifuga.</title>
        <authorList>
            <person name="Granchi Z."/>
            <person name="Peng M."/>
            <person name="de Vries R.P."/>
            <person name="Hilden K."/>
            <person name="Makela M.R."/>
            <person name="Grigoriev I."/>
            <person name="Riley R."/>
        </authorList>
    </citation>
    <scope>NUCLEOTIDE SEQUENCE [LARGE SCALE GENOMIC DNA]</scope>
    <source>
        <strain evidence="2 3">FBCC195</strain>
    </source>
</reference>
<dbReference type="OrthoDB" id="2692137at2759"/>
<evidence type="ECO:0000313" key="3">
    <source>
        <dbReference type="Proteomes" id="UP000186601"/>
    </source>
</evidence>
<name>A0A2R6REN1_9APHY</name>
<organism evidence="2 3">
    <name type="scientific">Hermanssonia centrifuga</name>
    <dbReference type="NCBI Taxonomy" id="98765"/>
    <lineage>
        <taxon>Eukaryota</taxon>
        <taxon>Fungi</taxon>
        <taxon>Dikarya</taxon>
        <taxon>Basidiomycota</taxon>
        <taxon>Agaricomycotina</taxon>
        <taxon>Agaricomycetes</taxon>
        <taxon>Polyporales</taxon>
        <taxon>Meruliaceae</taxon>
        <taxon>Hermanssonia</taxon>
    </lineage>
</organism>
<evidence type="ECO:0000256" key="1">
    <source>
        <dbReference type="SAM" id="MobiDB-lite"/>
    </source>
</evidence>
<comment type="caution">
    <text evidence="2">The sequence shown here is derived from an EMBL/GenBank/DDBJ whole genome shotgun (WGS) entry which is preliminary data.</text>
</comment>
<feature type="region of interest" description="Disordered" evidence="1">
    <location>
        <begin position="346"/>
        <end position="399"/>
    </location>
</feature>
<sequence length="696" mass="80283">MASHPKIWKELVRRSPSTGESIRWRDGLVGCATDDGKSVITSPNMSYIPRPTYGTTWISIKADGHYGQADPTQWPQVLVEKSRFPWFAAVPRYPSLPHQSRFLVMWSLLPLTEFVPLAHHMKEVLGDVKLLGTVHQRRREKLEPLVEEIVRKAAEFQTRHGRNRELDCIVTTMKDTFERLNYPSTYRDLVRQHACVQRYWRMAKAWFEWHIDVMKNYTLDDKPSPRDSHVRQHLMGAYTTSPVIAKRLFDLGVPVWFARTVDHLTSQDVIQTVVHFEEPKNIIVEEGIFTDAKGFLGLAGSEAHLNFIMTNGNHYADLEETMMPAPASFRPVSSFDPVIKSRNISTASSSYTTSPATAQPAHGKHQVPAKRPCPEPQRDSDKPRSKKPNPSEREKFQPFKHALMPPSIPVWERALASVDLSTPSPSGDAVWKFWFPEPKLVISSEVAERQMRYLMNWLRVRTAWLYIVTHRSMQDGIIGPLKALEWREYLNSSNQSEQDILRVQTQESKHTRRKKDVSTIFQLVLGVKSVLEIPVPREWFGHSLQGAPAEEAALCHRQMIWELCEVAFRYELLQLDRYLVPIDEPDYERHLSEHERRRLIASVFPNDFVMTALPTRIDGLAALDVSTRLPYLECLQKILSRWPGAPDDICSTRIRMYASSVPRVEWIEKQMAEFYCQTFYQVAGRAPILPRRFPVS</sequence>
<feature type="compositionally biased region" description="Low complexity" evidence="1">
    <location>
        <begin position="346"/>
        <end position="361"/>
    </location>
</feature>
<keyword evidence="3" id="KW-1185">Reference proteome</keyword>
<gene>
    <name evidence="2" type="ORF">PHLCEN_2v2966</name>
</gene>
<accession>A0A2R6REN1</accession>
<dbReference type="AlphaFoldDB" id="A0A2R6REN1"/>
<dbReference type="Proteomes" id="UP000186601">
    <property type="component" value="Unassembled WGS sequence"/>
</dbReference>
<protein>
    <submittedName>
        <fullName evidence="2">Uncharacterized protein</fullName>
    </submittedName>
</protein>
<evidence type="ECO:0000313" key="2">
    <source>
        <dbReference type="EMBL" id="PSS28485.1"/>
    </source>
</evidence>
<feature type="compositionally biased region" description="Basic and acidic residues" evidence="1">
    <location>
        <begin position="372"/>
        <end position="397"/>
    </location>
</feature>
<dbReference type="EMBL" id="MLYV02000262">
    <property type="protein sequence ID" value="PSS28485.1"/>
    <property type="molecule type" value="Genomic_DNA"/>
</dbReference>
<proteinExistence type="predicted"/>